<evidence type="ECO:0000313" key="3">
    <source>
        <dbReference type="Proteomes" id="UP000824140"/>
    </source>
</evidence>
<name>A0A9D1G181_9FIRM</name>
<keyword evidence="1" id="KW-0732">Signal</keyword>
<organism evidence="2 3">
    <name type="scientific">Candidatus Alectryocaccomicrobium excrementavium</name>
    <dbReference type="NCBI Taxonomy" id="2840668"/>
    <lineage>
        <taxon>Bacteria</taxon>
        <taxon>Bacillati</taxon>
        <taxon>Bacillota</taxon>
        <taxon>Clostridia</taxon>
        <taxon>Candidatus Alectryocaccomicrobium</taxon>
    </lineage>
</organism>
<reference evidence="2" key="2">
    <citation type="journal article" date="2021" name="PeerJ">
        <title>Extensive microbial diversity within the chicken gut microbiome revealed by metagenomics and culture.</title>
        <authorList>
            <person name="Gilroy R."/>
            <person name="Ravi A."/>
            <person name="Getino M."/>
            <person name="Pursley I."/>
            <person name="Horton D.L."/>
            <person name="Alikhan N.F."/>
            <person name="Baker D."/>
            <person name="Gharbi K."/>
            <person name="Hall N."/>
            <person name="Watson M."/>
            <person name="Adriaenssens E.M."/>
            <person name="Foster-Nyarko E."/>
            <person name="Jarju S."/>
            <person name="Secka A."/>
            <person name="Antonio M."/>
            <person name="Oren A."/>
            <person name="Chaudhuri R.R."/>
            <person name="La Ragione R."/>
            <person name="Hildebrand F."/>
            <person name="Pallen M.J."/>
        </authorList>
    </citation>
    <scope>NUCLEOTIDE SEQUENCE</scope>
    <source>
        <strain evidence="2">13766</strain>
    </source>
</reference>
<dbReference type="Proteomes" id="UP000824140">
    <property type="component" value="Unassembled WGS sequence"/>
</dbReference>
<evidence type="ECO:0000313" key="2">
    <source>
        <dbReference type="EMBL" id="HIS93142.1"/>
    </source>
</evidence>
<proteinExistence type="predicted"/>
<evidence type="ECO:0008006" key="4">
    <source>
        <dbReference type="Google" id="ProtNLM"/>
    </source>
</evidence>
<dbReference type="EMBL" id="DVJN01000182">
    <property type="protein sequence ID" value="HIS93142.1"/>
    <property type="molecule type" value="Genomic_DNA"/>
</dbReference>
<dbReference type="SUPFAM" id="SSF50969">
    <property type="entry name" value="YVTN repeat-like/Quinoprotein amine dehydrogenase"/>
    <property type="match status" value="1"/>
</dbReference>
<reference evidence="2" key="1">
    <citation type="submission" date="2020-10" db="EMBL/GenBank/DDBJ databases">
        <authorList>
            <person name="Gilroy R."/>
        </authorList>
    </citation>
    <scope>NUCLEOTIDE SEQUENCE</scope>
    <source>
        <strain evidence="2">13766</strain>
    </source>
</reference>
<comment type="caution">
    <text evidence="2">The sequence shown here is derived from an EMBL/GenBank/DDBJ whole genome shotgun (WGS) entry which is preliminary data.</text>
</comment>
<feature type="chain" id="PRO_5039084858" description="WG repeat-containing protein" evidence="1">
    <location>
        <begin position="22"/>
        <end position="342"/>
    </location>
</feature>
<gene>
    <name evidence="2" type="ORF">IAA84_09030</name>
</gene>
<sequence>MRRRILVALCLCALFSLCAAAETETDGLYSRVESIFADAFFEEVGKVLFSQSSAVAGNRVASLKMNGDVYVYDAETGEYSLLCSVPVVPQGTDAPYEQLDAVTRSLAGEAVYQLIGSADSDIVYGYCPISGKIGTLTATGIAWRDMALDNSAQMNRGWAYPYDLLYPYVEGEILYAYYDIAQDQEEYDGTASPQGRLLMFDLQTGACEVRELADTYAFCRYEEGALLLLQKGEGHFLRLASYALDTGEMKEVPLSVPVTLDAEHSTGLLEVTEQIAGLAYDAAHRRIVFADADGLWCSVDGEPFAPVLPEETGWMGLSATTQAWMLQNGAYYLRAGFSYLAQ</sequence>
<accession>A0A9D1G181</accession>
<evidence type="ECO:0000256" key="1">
    <source>
        <dbReference type="SAM" id="SignalP"/>
    </source>
</evidence>
<feature type="signal peptide" evidence="1">
    <location>
        <begin position="1"/>
        <end position="21"/>
    </location>
</feature>
<protein>
    <recommendedName>
        <fullName evidence="4">WG repeat-containing protein</fullName>
    </recommendedName>
</protein>
<dbReference type="AlphaFoldDB" id="A0A9D1G181"/>
<dbReference type="InterPro" id="IPR011044">
    <property type="entry name" value="Quino_amine_DH_bsu"/>
</dbReference>